<gene>
    <name evidence="1" type="ORF">VITISV_037541</name>
</gene>
<organism evidence="1">
    <name type="scientific">Vitis vinifera</name>
    <name type="common">Grape</name>
    <dbReference type="NCBI Taxonomy" id="29760"/>
    <lineage>
        <taxon>Eukaryota</taxon>
        <taxon>Viridiplantae</taxon>
        <taxon>Streptophyta</taxon>
        <taxon>Embryophyta</taxon>
        <taxon>Tracheophyta</taxon>
        <taxon>Spermatophyta</taxon>
        <taxon>Magnoliopsida</taxon>
        <taxon>eudicotyledons</taxon>
        <taxon>Gunneridae</taxon>
        <taxon>Pentapetalae</taxon>
        <taxon>rosids</taxon>
        <taxon>Vitales</taxon>
        <taxon>Vitaceae</taxon>
        <taxon>Viteae</taxon>
        <taxon>Vitis</taxon>
    </lineage>
</organism>
<sequence length="140" mass="15158">MEFVALSSELVCDVQVAELRAPITPSNVGVIPRNGLAKIQTHETQSGICHDGSTPPVNAQMIDEFRSLQKKKFASTSLIQGSDGAFATISDGERQQPQLQSISASLASLMRKSGPKIVPENSAFFHSFFFLISLHLSLDI</sequence>
<dbReference type="EMBL" id="AM423430">
    <property type="protein sequence ID" value="CAN71126.1"/>
    <property type="molecule type" value="Genomic_DNA"/>
</dbReference>
<dbReference type="AlphaFoldDB" id="A5ACW3"/>
<proteinExistence type="predicted"/>
<evidence type="ECO:0000313" key="1">
    <source>
        <dbReference type="EMBL" id="CAN71126.1"/>
    </source>
</evidence>
<accession>A5ACW3</accession>
<name>A5ACW3_VITVI</name>
<protein>
    <submittedName>
        <fullName evidence="1">Uncharacterized protein</fullName>
    </submittedName>
</protein>
<dbReference type="ExpressionAtlas" id="A5ACW3">
    <property type="expression patterns" value="baseline and differential"/>
</dbReference>
<reference evidence="1" key="1">
    <citation type="journal article" date="2007" name="PLoS ONE">
        <title>The first genome sequence of an elite grapevine cultivar (Pinot noir Vitis vinifera L.): coping with a highly heterozygous genome.</title>
        <authorList>
            <person name="Velasco R."/>
            <person name="Zharkikh A."/>
            <person name="Troggio M."/>
            <person name="Cartwright D.A."/>
            <person name="Cestaro A."/>
            <person name="Pruss D."/>
            <person name="Pindo M."/>
            <person name="FitzGerald L.M."/>
            <person name="Vezzulli S."/>
            <person name="Reid J."/>
            <person name="Malacarne G."/>
            <person name="Iliev D."/>
            <person name="Coppola G."/>
            <person name="Wardell B."/>
            <person name="Micheletti D."/>
            <person name="Macalma T."/>
            <person name="Facci M."/>
            <person name="Mitchell J.T."/>
            <person name="Perazzolli M."/>
            <person name="Eldredge G."/>
            <person name="Gatto P."/>
            <person name="Oyzerski R."/>
            <person name="Moretto M."/>
            <person name="Gutin N."/>
            <person name="Stefanini M."/>
            <person name="Chen Y."/>
            <person name="Segala C."/>
            <person name="Davenport C."/>
            <person name="Dematte L."/>
            <person name="Mraz A."/>
            <person name="Battilana J."/>
            <person name="Stormo K."/>
            <person name="Costa F."/>
            <person name="Tao Q."/>
            <person name="Si-Ammour A."/>
            <person name="Harkins T."/>
            <person name="Lackey A."/>
            <person name="Perbost C."/>
            <person name="Taillon B."/>
            <person name="Stella A."/>
            <person name="Solovyev V."/>
            <person name="Fawcett J.A."/>
            <person name="Sterck L."/>
            <person name="Vandepoele K."/>
            <person name="Grando S.M."/>
            <person name="Toppo S."/>
            <person name="Moser C."/>
            <person name="Lanchbury J."/>
            <person name="Bogden R."/>
            <person name="Skolnick M."/>
            <person name="Sgaramella V."/>
            <person name="Bhatnagar S.K."/>
            <person name="Fontana P."/>
            <person name="Gutin A."/>
            <person name="Van de Peer Y."/>
            <person name="Salamini F."/>
            <person name="Viola R."/>
        </authorList>
    </citation>
    <scope>NUCLEOTIDE SEQUENCE</scope>
</reference>